<feature type="domain" description="SnoaL-like" evidence="1">
    <location>
        <begin position="13"/>
        <end position="112"/>
    </location>
</feature>
<dbReference type="AlphaFoldDB" id="A0A1N6SDZ9"/>
<evidence type="ECO:0000313" key="3">
    <source>
        <dbReference type="Proteomes" id="UP000186895"/>
    </source>
</evidence>
<reference evidence="2 3" key="1">
    <citation type="submission" date="2017-01" db="EMBL/GenBank/DDBJ databases">
        <authorList>
            <person name="Mah S.A."/>
            <person name="Swanson W.J."/>
            <person name="Moy G.W."/>
            <person name="Vacquier V.D."/>
        </authorList>
    </citation>
    <scope>NUCLEOTIDE SEQUENCE [LARGE SCALE GENOMIC DNA]</scope>
    <source>
        <strain evidence="2 3">DSM 7027</strain>
    </source>
</reference>
<accession>A0A1N6SDZ9</accession>
<dbReference type="Gene3D" id="3.10.450.50">
    <property type="match status" value="1"/>
</dbReference>
<gene>
    <name evidence="2" type="ORF">SAMN05421647_104210</name>
</gene>
<dbReference type="EMBL" id="FTMN01000004">
    <property type="protein sequence ID" value="SIQ39338.1"/>
    <property type="molecule type" value="Genomic_DNA"/>
</dbReference>
<evidence type="ECO:0000313" key="2">
    <source>
        <dbReference type="EMBL" id="SIQ39338.1"/>
    </source>
</evidence>
<dbReference type="SUPFAM" id="SSF54427">
    <property type="entry name" value="NTF2-like"/>
    <property type="match status" value="1"/>
</dbReference>
<name>A0A1N6SDZ9_9GAMM</name>
<protein>
    <submittedName>
        <fullName evidence="2">SnoaL-like domain-containing protein</fullName>
    </submittedName>
</protein>
<dbReference type="Pfam" id="PF12680">
    <property type="entry name" value="SnoaL_2"/>
    <property type="match status" value="1"/>
</dbReference>
<dbReference type="eggNOG" id="COG3631">
    <property type="taxonomic scope" value="Bacteria"/>
</dbReference>
<evidence type="ECO:0000259" key="1">
    <source>
        <dbReference type="Pfam" id="PF12680"/>
    </source>
</evidence>
<dbReference type="InterPro" id="IPR037401">
    <property type="entry name" value="SnoaL-like"/>
</dbReference>
<sequence>MSQALLETYAHTFAELTPETVDQLCTLVSEQVHFRDPFNDIHGPDALRHLLQDMFARAGRPRFEVKDIVWHEHSGTGWLGWYFSTDLPVIGLLQVEGCSRIAFDNEGHVKEHLDYWDSAPIYLQLPFIGRLLRRIRNRISSQS</sequence>
<proteinExistence type="predicted"/>
<dbReference type="STRING" id="49186.SAMN05421647_104210"/>
<dbReference type="InterPro" id="IPR032710">
    <property type="entry name" value="NTF2-like_dom_sf"/>
</dbReference>
<organism evidence="2 3">
    <name type="scientific">Marinobacterium stanieri</name>
    <dbReference type="NCBI Taxonomy" id="49186"/>
    <lineage>
        <taxon>Bacteria</taxon>
        <taxon>Pseudomonadati</taxon>
        <taxon>Pseudomonadota</taxon>
        <taxon>Gammaproteobacteria</taxon>
        <taxon>Oceanospirillales</taxon>
        <taxon>Oceanospirillaceae</taxon>
        <taxon>Marinobacterium</taxon>
    </lineage>
</organism>
<dbReference type="RefSeq" id="WP_076462800.1">
    <property type="nucleotide sequence ID" value="NZ_FTMN01000004.1"/>
</dbReference>
<keyword evidence="3" id="KW-1185">Reference proteome</keyword>
<dbReference type="Proteomes" id="UP000186895">
    <property type="component" value="Unassembled WGS sequence"/>
</dbReference>